<dbReference type="OrthoDB" id="9796100at2"/>
<feature type="compositionally biased region" description="Low complexity" evidence="1">
    <location>
        <begin position="481"/>
        <end position="493"/>
    </location>
</feature>
<gene>
    <name evidence="3" type="ORF">FHG71_14940</name>
</gene>
<protein>
    <submittedName>
        <fullName evidence="3">GAF domain-containing protein</fullName>
    </submittedName>
</protein>
<dbReference type="EMBL" id="VDFV01000025">
    <property type="protein sequence ID" value="TNC68277.1"/>
    <property type="molecule type" value="Genomic_DNA"/>
</dbReference>
<dbReference type="Pfam" id="PF08448">
    <property type="entry name" value="PAS_4"/>
    <property type="match status" value="1"/>
</dbReference>
<dbReference type="SMART" id="SM00065">
    <property type="entry name" value="GAF"/>
    <property type="match status" value="1"/>
</dbReference>
<evidence type="ECO:0000313" key="4">
    <source>
        <dbReference type="Proteomes" id="UP000305709"/>
    </source>
</evidence>
<dbReference type="AlphaFoldDB" id="A0A5C4N9T6"/>
<accession>A0A5C4N9T6</accession>
<evidence type="ECO:0000259" key="2">
    <source>
        <dbReference type="SMART" id="SM00065"/>
    </source>
</evidence>
<keyword evidence="4" id="KW-1185">Reference proteome</keyword>
<evidence type="ECO:0000313" key="3">
    <source>
        <dbReference type="EMBL" id="TNC68277.1"/>
    </source>
</evidence>
<feature type="region of interest" description="Disordered" evidence="1">
    <location>
        <begin position="464"/>
        <end position="493"/>
    </location>
</feature>
<dbReference type="Proteomes" id="UP000305709">
    <property type="component" value="Unassembled WGS sequence"/>
</dbReference>
<dbReference type="InterPro" id="IPR013656">
    <property type="entry name" value="PAS_4"/>
</dbReference>
<reference evidence="3 4" key="1">
    <citation type="submission" date="2019-06" db="EMBL/GenBank/DDBJ databases">
        <authorList>
            <person name="Jiang L."/>
        </authorList>
    </citation>
    <scope>NUCLEOTIDE SEQUENCE [LARGE SCALE GENOMIC DNA]</scope>
    <source>
        <strain evidence="3 4">YIM 48858</strain>
    </source>
</reference>
<dbReference type="InterPro" id="IPR029016">
    <property type="entry name" value="GAF-like_dom_sf"/>
</dbReference>
<dbReference type="SUPFAM" id="SSF55781">
    <property type="entry name" value="GAF domain-like"/>
    <property type="match status" value="1"/>
</dbReference>
<proteinExistence type="predicted"/>
<dbReference type="InterPro" id="IPR003018">
    <property type="entry name" value="GAF"/>
</dbReference>
<dbReference type="Gene3D" id="3.30.450.20">
    <property type="entry name" value="PAS domain"/>
    <property type="match status" value="1"/>
</dbReference>
<name>A0A5C4N9T6_9RHOB</name>
<feature type="domain" description="GAF" evidence="2">
    <location>
        <begin position="254"/>
        <end position="404"/>
    </location>
</feature>
<dbReference type="SUPFAM" id="SSF55785">
    <property type="entry name" value="PYP-like sensor domain (PAS domain)"/>
    <property type="match status" value="1"/>
</dbReference>
<comment type="caution">
    <text evidence="3">The sequence shown here is derived from an EMBL/GenBank/DDBJ whole genome shotgun (WGS) entry which is preliminary data.</text>
</comment>
<organism evidence="3 4">
    <name type="scientific">Rubellimicrobium roseum</name>
    <dbReference type="NCBI Taxonomy" id="687525"/>
    <lineage>
        <taxon>Bacteria</taxon>
        <taxon>Pseudomonadati</taxon>
        <taxon>Pseudomonadota</taxon>
        <taxon>Alphaproteobacteria</taxon>
        <taxon>Rhodobacterales</taxon>
        <taxon>Roseobacteraceae</taxon>
        <taxon>Rubellimicrobium</taxon>
    </lineage>
</organism>
<dbReference type="Pfam" id="PF01590">
    <property type="entry name" value="GAF"/>
    <property type="match status" value="1"/>
</dbReference>
<dbReference type="Gene3D" id="3.30.450.40">
    <property type="match status" value="1"/>
</dbReference>
<evidence type="ECO:0000256" key="1">
    <source>
        <dbReference type="SAM" id="MobiDB-lite"/>
    </source>
</evidence>
<dbReference type="InterPro" id="IPR035965">
    <property type="entry name" value="PAS-like_dom_sf"/>
</dbReference>
<sequence>MTEHPTAAAQPPVQPAGGSHAVCRIHALAALSASGKARPCCGDDCPVPTTEPTVLLVHCGDAIMEPRTGTMDVVARSESWPCGPGEMAARLRAHDWTGTPLSPPAAWPEELKGVVSLMLASPLLSSVVIGPERVLLYNDAAAQFYGEHHPEALGRPLSETWPAGYATVAHLYDRAFAGEAVAVPAQPLDLIREGGEIFEAYLTPVRGRTGEVLAVHMTGLEIGARLRAEVALRANEARQAFLLRLGDTLRAERDAEAVIEAAARLVGEQLGASRVMFAEFDEARGVADIFHGWFADGAEPFPTVMRLQDYEGSILDDLRAGRTVRVEDAGDPALARPDLAAIAQVGVRALLSVPLLVGGRLVVNLSVHQHAPRRWSDDEVALVQEVAERLWADLVRARAEAALRESEARQAFLLKLGDALRAEPSADAVANRAIAMLREHMALDRCYVATFRMDEDRADITHQVGGDRVAPMPPPSACPTSRPRSGSRSPGLW</sequence>